<feature type="signal peptide" evidence="4">
    <location>
        <begin position="1"/>
        <end position="30"/>
    </location>
</feature>
<reference evidence="8" key="1">
    <citation type="submission" date="2020-08" db="EMBL/GenBank/DDBJ databases">
        <title>Complete genome sequence of Sphingobium barthaii strain KK22, a high-molecular-weight polycyclic aromatic hydrocarbon-degrading soil bacterium.</title>
        <authorList>
            <person name="Mori J.F."/>
            <person name="Kanaly R.A."/>
        </authorList>
    </citation>
    <scope>NUCLEOTIDE SEQUENCE [LARGE SCALE GENOMIC DNA]</scope>
    <source>
        <strain evidence="8">KK22</strain>
    </source>
</reference>
<keyword evidence="2" id="KW-0812">Transmembrane</keyword>
<sequence length="601" mass="64770">MGKKGHMRASALGGSTAMALAMLLPVAATAQVAPRAPTREELTRGQLTGEASAQGSRLTVVGGVERAPCPLADPRYAGVAVDFADVRFEGLRVVDPAALEDSWREYAGREVPIATLCEVRDRAATMLRQMGYLAAVQVPPQRIEKGGTVRFDIFMARLVAIEVRGDAGNGERLIAAHMEALKGQPVFNVRDAERHLLLARDLPGYDVRLALRPAGTAPGEVVGEVQVVRQRVELDVNIQNYGSNAVGRFGGLARVRFNDMTGLGDSTLFSIFNTAQPSEQTVLQVGHSMALGNDGLRLSGDLTYAWSKPGIDGIPLSSETMIATAALAYPLARRQVHTLLATGGLDIVNQDLRFGTATPKVPLSRDRLRVLFLRLEGELIDPDSIVSTLGYSGIEPKWRLGGMMEARQGLKGLGASDACGAALVNCAFPRTPISQLDGDPSAFVLRASVQAEYRPTPKLTFTLSPRAQYSPDVLLSYEQMSAGNYTVGRGYDPGIITGDSGVGIGAELRYGRITPRAPGAIAFQPFIFFDAAWMWHHSANFAGLDPQRLYSAGGGLRATWDNHARLDLTLATPLRKAGFQTERGDTRLLLSLTTQILPWRR</sequence>
<evidence type="ECO:0000256" key="3">
    <source>
        <dbReference type="ARBA" id="ARBA00023237"/>
    </source>
</evidence>
<evidence type="ECO:0000313" key="8">
    <source>
        <dbReference type="Proteomes" id="UP000593663"/>
    </source>
</evidence>
<evidence type="ECO:0000259" key="6">
    <source>
        <dbReference type="Pfam" id="PF08479"/>
    </source>
</evidence>
<evidence type="ECO:0000256" key="1">
    <source>
        <dbReference type="ARBA" id="ARBA00022452"/>
    </source>
</evidence>
<dbReference type="EMBL" id="CP060036">
    <property type="protein sequence ID" value="QOT74090.1"/>
    <property type="molecule type" value="Genomic_DNA"/>
</dbReference>
<dbReference type="GO" id="GO:0008320">
    <property type="term" value="F:protein transmembrane transporter activity"/>
    <property type="evidence" value="ECO:0007669"/>
    <property type="project" value="TreeGrafter"/>
</dbReference>
<feature type="chain" id="PRO_5032852341" evidence="4">
    <location>
        <begin position="31"/>
        <end position="601"/>
    </location>
</feature>
<dbReference type="InterPro" id="IPR051544">
    <property type="entry name" value="TPS_OM_transporter"/>
</dbReference>
<evidence type="ECO:0000256" key="2">
    <source>
        <dbReference type="ARBA" id="ARBA00022692"/>
    </source>
</evidence>
<keyword evidence="1" id="KW-1134">Transmembrane beta strand</keyword>
<evidence type="ECO:0000259" key="5">
    <source>
        <dbReference type="Pfam" id="PF03865"/>
    </source>
</evidence>
<dbReference type="Pfam" id="PF03865">
    <property type="entry name" value="ShlB"/>
    <property type="match status" value="1"/>
</dbReference>
<accession>A0A7M2GMU3</accession>
<dbReference type="GO" id="GO:0098046">
    <property type="term" value="C:type V protein secretion system complex"/>
    <property type="evidence" value="ECO:0007669"/>
    <property type="project" value="TreeGrafter"/>
</dbReference>
<evidence type="ECO:0000256" key="4">
    <source>
        <dbReference type="SAM" id="SignalP"/>
    </source>
</evidence>
<proteinExistence type="predicted"/>
<protein>
    <submittedName>
        <fullName evidence="7">ShlB/FhaC/HecB family hemolysin secretion/activation protein</fullName>
    </submittedName>
</protein>
<keyword evidence="4" id="KW-0732">Signal</keyword>
<keyword evidence="3" id="KW-0998">Cell outer membrane</keyword>
<dbReference type="GO" id="GO:0046819">
    <property type="term" value="P:protein secretion by the type V secretion system"/>
    <property type="evidence" value="ECO:0007669"/>
    <property type="project" value="TreeGrafter"/>
</dbReference>
<feature type="domain" description="Haemolysin activator HlyB C-terminal" evidence="5">
    <location>
        <begin position="403"/>
        <end position="557"/>
    </location>
</feature>
<name>A0A7M2GMU3_SPHSA</name>
<dbReference type="InterPro" id="IPR013686">
    <property type="entry name" value="Polypept-transport_assoc_ShlB"/>
</dbReference>
<dbReference type="PANTHER" id="PTHR34597">
    <property type="entry name" value="SLR1661 PROTEIN"/>
    <property type="match status" value="1"/>
</dbReference>
<keyword evidence="1" id="KW-0472">Membrane</keyword>
<dbReference type="Pfam" id="PF08479">
    <property type="entry name" value="POTRA_2"/>
    <property type="match status" value="1"/>
</dbReference>
<evidence type="ECO:0000313" key="7">
    <source>
        <dbReference type="EMBL" id="QOT74090.1"/>
    </source>
</evidence>
<feature type="domain" description="Polypeptide-transport-associated ShlB-type" evidence="6">
    <location>
        <begin position="85"/>
        <end position="150"/>
    </location>
</feature>
<dbReference type="Gene3D" id="3.10.20.310">
    <property type="entry name" value="membrane protein fhac"/>
    <property type="match status" value="1"/>
</dbReference>
<dbReference type="InterPro" id="IPR005565">
    <property type="entry name" value="Hemolysn_activator_HlyB_C"/>
</dbReference>
<dbReference type="PANTHER" id="PTHR34597:SF6">
    <property type="entry name" value="BLR6126 PROTEIN"/>
    <property type="match status" value="1"/>
</dbReference>
<dbReference type="AlphaFoldDB" id="A0A7M2GMU3"/>
<organism evidence="7 8">
    <name type="scientific">Sphingobium fuliginis (strain ATCC 27551)</name>
    <dbReference type="NCBI Taxonomy" id="336203"/>
    <lineage>
        <taxon>Bacteria</taxon>
        <taxon>Pseudomonadati</taxon>
        <taxon>Pseudomonadota</taxon>
        <taxon>Alphaproteobacteria</taxon>
        <taxon>Sphingomonadales</taxon>
        <taxon>Sphingomonadaceae</taxon>
        <taxon>Sphingobium</taxon>
    </lineage>
</organism>
<dbReference type="Gene3D" id="2.40.160.50">
    <property type="entry name" value="membrane protein fhac: a member of the omp85/tpsb transporter family"/>
    <property type="match status" value="1"/>
</dbReference>
<dbReference type="Proteomes" id="UP000593663">
    <property type="component" value="Chromosome 2"/>
</dbReference>
<gene>
    <name evidence="7" type="ORF">H5V43_18335</name>
</gene>
<dbReference type="KEGG" id="sbar:H5V43_18335"/>